<dbReference type="EC" id="2.7.13.3" evidence="7"/>
<keyword evidence="2 7" id="KW-0808">Transferase</keyword>
<evidence type="ECO:0000259" key="6">
    <source>
        <dbReference type="Pfam" id="PF14689"/>
    </source>
</evidence>
<dbReference type="InterPro" id="IPR039506">
    <property type="entry name" value="SPOB_a"/>
</dbReference>
<dbReference type="RefSeq" id="WP_377057896.1">
    <property type="nucleotide sequence ID" value="NZ_JBHLUU010000026.1"/>
</dbReference>
<evidence type="ECO:0000259" key="5">
    <source>
        <dbReference type="Pfam" id="PF14501"/>
    </source>
</evidence>
<dbReference type="Gene3D" id="3.30.565.10">
    <property type="entry name" value="Histidine kinase-like ATPase, C-terminal domain"/>
    <property type="match status" value="1"/>
</dbReference>
<dbReference type="Pfam" id="PF14689">
    <property type="entry name" value="SPOB_a"/>
    <property type="match status" value="1"/>
</dbReference>
<keyword evidence="8" id="KW-1185">Reference proteome</keyword>
<keyword evidence="4" id="KW-0812">Transmembrane</keyword>
<dbReference type="SUPFAM" id="SSF55890">
    <property type="entry name" value="Sporulation response regulatory protein Spo0B"/>
    <property type="match status" value="1"/>
</dbReference>
<evidence type="ECO:0000256" key="2">
    <source>
        <dbReference type="ARBA" id="ARBA00022679"/>
    </source>
</evidence>
<comment type="caution">
    <text evidence="7">The sequence shown here is derived from an EMBL/GenBank/DDBJ whole genome shotgun (WGS) entry which is preliminary data.</text>
</comment>
<accession>A0ABV6KPS2</accession>
<feature type="transmembrane region" description="Helical" evidence="4">
    <location>
        <begin position="33"/>
        <end position="59"/>
    </location>
</feature>
<keyword evidence="4" id="KW-0472">Membrane</keyword>
<proteinExistence type="predicted"/>
<reference evidence="7 8" key="1">
    <citation type="submission" date="2024-09" db="EMBL/GenBank/DDBJ databases">
        <authorList>
            <person name="Sun Q."/>
            <person name="Mori K."/>
        </authorList>
    </citation>
    <scope>NUCLEOTIDE SEQUENCE [LARGE SCALE GENOMIC DNA]</scope>
    <source>
        <strain evidence="7 8">CGMCC 1.9126</strain>
    </source>
</reference>
<dbReference type="Gene3D" id="1.10.287.130">
    <property type="match status" value="1"/>
</dbReference>
<evidence type="ECO:0000256" key="1">
    <source>
        <dbReference type="ARBA" id="ARBA00022553"/>
    </source>
</evidence>
<evidence type="ECO:0000256" key="3">
    <source>
        <dbReference type="ARBA" id="ARBA00022777"/>
    </source>
</evidence>
<protein>
    <submittedName>
        <fullName evidence="7">Sensor histidine kinase</fullName>
        <ecNumber evidence="7">2.7.13.3</ecNumber>
    </submittedName>
</protein>
<evidence type="ECO:0000313" key="8">
    <source>
        <dbReference type="Proteomes" id="UP001589738"/>
    </source>
</evidence>
<name>A0ABV6KPS2_9BACI</name>
<feature type="transmembrane region" description="Helical" evidence="4">
    <location>
        <begin position="7"/>
        <end position="27"/>
    </location>
</feature>
<dbReference type="InterPro" id="IPR036890">
    <property type="entry name" value="HATPase_C_sf"/>
</dbReference>
<feature type="domain" description="SpoOB alpha-helical" evidence="6">
    <location>
        <begin position="74"/>
        <end position="130"/>
    </location>
</feature>
<dbReference type="InterPro" id="IPR032834">
    <property type="entry name" value="NatK-like_C"/>
</dbReference>
<dbReference type="InterPro" id="IPR016120">
    <property type="entry name" value="Sig_transdc_His_kin_SpoOB"/>
</dbReference>
<keyword evidence="4" id="KW-1133">Transmembrane helix</keyword>
<evidence type="ECO:0000256" key="4">
    <source>
        <dbReference type="SAM" id="Phobius"/>
    </source>
</evidence>
<keyword evidence="3 7" id="KW-0418">Kinase</keyword>
<dbReference type="Proteomes" id="UP001589738">
    <property type="component" value="Unassembled WGS sequence"/>
</dbReference>
<evidence type="ECO:0000313" key="7">
    <source>
        <dbReference type="EMBL" id="MFC0475338.1"/>
    </source>
</evidence>
<dbReference type="Pfam" id="PF14501">
    <property type="entry name" value="HATPase_c_5"/>
    <property type="match status" value="1"/>
</dbReference>
<keyword evidence="1" id="KW-0597">Phosphoprotein</keyword>
<feature type="domain" description="Sensor histidine kinase NatK-like C-terminal" evidence="5">
    <location>
        <begin position="170"/>
        <end position="256"/>
    </location>
</feature>
<sequence>MKGIVPLIFVVLLQIFLTFMSIGSLYIMKETTFILGVPASMFIVILLNIASLFIIGTIYQRETKQKVQLTETTHEKEFHSLVASVRSDRHDLNNHLTVISGLLKIGNYTETENYVKELIGDIQVNNHVLKINNPILASVLFTKMEKFKRDHIAFSLNISSEEIMKLISSTDFIRLMSNLLDIGYDATMELPEDQRKISVEMQELQRTFVIEVKNSSTLRQFDETFFQIEQSTKPKEQSRSRGFGLSIIKKLHKNTMVTYK</sequence>
<dbReference type="GO" id="GO:0004673">
    <property type="term" value="F:protein histidine kinase activity"/>
    <property type="evidence" value="ECO:0007669"/>
    <property type="project" value="UniProtKB-EC"/>
</dbReference>
<gene>
    <name evidence="7" type="ORF">ACFFHF_08745</name>
</gene>
<organism evidence="7 8">
    <name type="scientific">Robertmurraya beringensis</name>
    <dbReference type="NCBI Taxonomy" id="641660"/>
    <lineage>
        <taxon>Bacteria</taxon>
        <taxon>Bacillati</taxon>
        <taxon>Bacillota</taxon>
        <taxon>Bacilli</taxon>
        <taxon>Bacillales</taxon>
        <taxon>Bacillaceae</taxon>
        <taxon>Robertmurraya</taxon>
    </lineage>
</organism>
<dbReference type="EMBL" id="JBHLUU010000026">
    <property type="protein sequence ID" value="MFC0475338.1"/>
    <property type="molecule type" value="Genomic_DNA"/>
</dbReference>
<dbReference type="PANTHER" id="PTHR40448">
    <property type="entry name" value="TWO-COMPONENT SENSOR HISTIDINE KINASE"/>
    <property type="match status" value="1"/>
</dbReference>
<dbReference type="PANTHER" id="PTHR40448:SF1">
    <property type="entry name" value="TWO-COMPONENT SENSOR HISTIDINE KINASE"/>
    <property type="match status" value="1"/>
</dbReference>